<comment type="caution">
    <text evidence="3">The sequence shown here is derived from an EMBL/GenBank/DDBJ whole genome shotgun (WGS) entry which is preliminary data.</text>
</comment>
<evidence type="ECO:0000256" key="1">
    <source>
        <dbReference type="SAM" id="MobiDB-lite"/>
    </source>
</evidence>
<keyword evidence="4" id="KW-1185">Reference proteome</keyword>
<dbReference type="AlphaFoldDB" id="A0A8H7VR47"/>
<feature type="domain" description="SigF-like NTF2-like" evidence="2">
    <location>
        <begin position="17"/>
        <end position="167"/>
    </location>
</feature>
<proteinExistence type="predicted"/>
<reference evidence="3 4" key="1">
    <citation type="submission" date="2020-12" db="EMBL/GenBank/DDBJ databases">
        <title>Metabolic potential, ecology and presence of endohyphal bacteria is reflected in genomic diversity of Mucoromycotina.</title>
        <authorList>
            <person name="Muszewska A."/>
            <person name="Okrasinska A."/>
            <person name="Steczkiewicz K."/>
            <person name="Drgas O."/>
            <person name="Orlowska M."/>
            <person name="Perlinska-Lenart U."/>
            <person name="Aleksandrzak-Piekarczyk T."/>
            <person name="Szatraj K."/>
            <person name="Zielenkiewicz U."/>
            <person name="Pilsyk S."/>
            <person name="Malc E."/>
            <person name="Mieczkowski P."/>
            <person name="Kruszewska J.S."/>
            <person name="Biernat P."/>
            <person name="Pawlowska J."/>
        </authorList>
    </citation>
    <scope>NUCLEOTIDE SEQUENCE [LARGE SCALE GENOMIC DNA]</scope>
    <source>
        <strain evidence="3 4">CBS 142.35</strain>
    </source>
</reference>
<organism evidence="3 4">
    <name type="scientific">Circinella minor</name>
    <dbReference type="NCBI Taxonomy" id="1195481"/>
    <lineage>
        <taxon>Eukaryota</taxon>
        <taxon>Fungi</taxon>
        <taxon>Fungi incertae sedis</taxon>
        <taxon>Mucoromycota</taxon>
        <taxon>Mucoromycotina</taxon>
        <taxon>Mucoromycetes</taxon>
        <taxon>Mucorales</taxon>
        <taxon>Lichtheimiaceae</taxon>
        <taxon>Circinella</taxon>
    </lineage>
</organism>
<dbReference type="InterPro" id="IPR057514">
    <property type="entry name" value="NTF2_SigF"/>
</dbReference>
<dbReference type="EMBL" id="JAEPRB010000001">
    <property type="protein sequence ID" value="KAG2228292.1"/>
    <property type="molecule type" value="Genomic_DNA"/>
</dbReference>
<name>A0A8H7VR47_9FUNG</name>
<evidence type="ECO:0000259" key="2">
    <source>
        <dbReference type="Pfam" id="PF24840"/>
    </source>
</evidence>
<feature type="region of interest" description="Disordered" evidence="1">
    <location>
        <begin position="179"/>
        <end position="205"/>
    </location>
</feature>
<gene>
    <name evidence="3" type="ORF">INT45_011084</name>
</gene>
<sequence length="229" mass="25991">MDLECGPKYNDTYDELIAKVVEDLFSFNDTRQKRILDHYYFHDATFDSPLLATDGVYNIRHVLLLWKALNKYPPTVKNVCFNGQTCVVYLTQKLCPRLFPFVQLELPVIATLNFQETDVDSGLLKINHHQESWTLEGLLQAVPVLSYWYDNVVRVLMGKMISSTGEVVYSATERMHLLAPPNNNSSSTIDETSSSPSSGISSSASSISSSFQEMNINLHKGMIRENWQK</sequence>
<dbReference type="Pfam" id="PF24840">
    <property type="entry name" value="NTF2_SigF"/>
    <property type="match status" value="1"/>
</dbReference>
<evidence type="ECO:0000313" key="3">
    <source>
        <dbReference type="EMBL" id="KAG2228292.1"/>
    </source>
</evidence>
<evidence type="ECO:0000313" key="4">
    <source>
        <dbReference type="Proteomes" id="UP000646827"/>
    </source>
</evidence>
<dbReference type="Proteomes" id="UP000646827">
    <property type="component" value="Unassembled WGS sequence"/>
</dbReference>
<accession>A0A8H7VR47</accession>
<feature type="compositionally biased region" description="Low complexity" evidence="1">
    <location>
        <begin position="185"/>
        <end position="205"/>
    </location>
</feature>
<dbReference type="OrthoDB" id="5580651at2759"/>
<protein>
    <recommendedName>
        <fullName evidence="2">SigF-like NTF2-like domain-containing protein</fullName>
    </recommendedName>
</protein>